<comment type="caution">
    <text evidence="2">The sequence shown here is derived from an EMBL/GenBank/DDBJ whole genome shotgun (WGS) entry which is preliminary data.</text>
</comment>
<gene>
    <name evidence="2" type="ORF">Aph01nite_21480</name>
</gene>
<protein>
    <submittedName>
        <fullName evidence="2">Uncharacterized protein</fullName>
    </submittedName>
</protein>
<organism evidence="2 3">
    <name type="scientific">Acrocarpospora phusangensis</name>
    <dbReference type="NCBI Taxonomy" id="1070424"/>
    <lineage>
        <taxon>Bacteria</taxon>
        <taxon>Bacillati</taxon>
        <taxon>Actinomycetota</taxon>
        <taxon>Actinomycetes</taxon>
        <taxon>Streptosporangiales</taxon>
        <taxon>Streptosporangiaceae</taxon>
        <taxon>Acrocarpospora</taxon>
    </lineage>
</organism>
<feature type="coiled-coil region" evidence="1">
    <location>
        <begin position="86"/>
        <end position="113"/>
    </location>
</feature>
<dbReference type="InterPro" id="IPR001387">
    <property type="entry name" value="Cro/C1-type_HTH"/>
</dbReference>
<dbReference type="RefSeq" id="WP_204040618.1">
    <property type="nucleotide sequence ID" value="NZ_BOOA01000013.1"/>
</dbReference>
<keyword evidence="1" id="KW-0175">Coiled coil</keyword>
<proteinExistence type="predicted"/>
<dbReference type="Proteomes" id="UP000640052">
    <property type="component" value="Unassembled WGS sequence"/>
</dbReference>
<accession>A0A919UN01</accession>
<name>A0A919UN01_9ACTN</name>
<evidence type="ECO:0000313" key="2">
    <source>
        <dbReference type="EMBL" id="GIH23838.1"/>
    </source>
</evidence>
<keyword evidence="3" id="KW-1185">Reference proteome</keyword>
<evidence type="ECO:0000313" key="3">
    <source>
        <dbReference type="Proteomes" id="UP000640052"/>
    </source>
</evidence>
<dbReference type="AlphaFoldDB" id="A0A919UN01"/>
<sequence>MTDKVPGGGGALARRLRELRGGHWPDMAITQVQLRIALDVSAPLISSWESVKNPKIPPLDRIREYAAFFATRRSMAGSTPRKLALAELTGEERAEYERLLEELRKLRNTALGDQGFMSDGGTSTGNPLVGDLWYFADDVPIAMICSEVPLSVRAQIPYSDPNEPDHIDLYRFSDLDSLMELHGHLRAANPRSLVTLRTVEDLTSDDLTSHIVLLGGVDWNRITASFLNRLELPVRQVSDWNGAKGPYFEVDEDPQRRHYATLDPEDRTLREDVAFFYRGPNLNNVQCTISICNGMYARGVYGAVRALTDARFRDRNAGYLRERFAGSEAYSILSRVRVEANRVITPDWTIDTTRLHEWPERQHA</sequence>
<evidence type="ECO:0000256" key="1">
    <source>
        <dbReference type="SAM" id="Coils"/>
    </source>
</evidence>
<reference evidence="2" key="1">
    <citation type="submission" date="2021-01" db="EMBL/GenBank/DDBJ databases">
        <title>Whole genome shotgun sequence of Acrocarpospora phusangensis NBRC 108782.</title>
        <authorList>
            <person name="Komaki H."/>
            <person name="Tamura T."/>
        </authorList>
    </citation>
    <scope>NUCLEOTIDE SEQUENCE</scope>
    <source>
        <strain evidence="2">NBRC 108782</strain>
    </source>
</reference>
<dbReference type="CDD" id="cd00093">
    <property type="entry name" value="HTH_XRE"/>
    <property type="match status" value="1"/>
</dbReference>
<dbReference type="EMBL" id="BOOA01000013">
    <property type="protein sequence ID" value="GIH23838.1"/>
    <property type="molecule type" value="Genomic_DNA"/>
</dbReference>